<evidence type="ECO:0000256" key="2">
    <source>
        <dbReference type="SAM" id="Phobius"/>
    </source>
</evidence>
<protein>
    <submittedName>
        <fullName evidence="5">Uncharacterized protein</fullName>
    </submittedName>
</protein>
<reference evidence="5" key="1">
    <citation type="submission" date="2022-11" db="UniProtKB">
        <authorList>
            <consortium name="WormBaseParasite"/>
        </authorList>
    </citation>
    <scope>IDENTIFICATION</scope>
</reference>
<keyword evidence="3" id="KW-0732">Signal</keyword>
<feature type="chain" id="PRO_5037434592" evidence="3">
    <location>
        <begin position="18"/>
        <end position="186"/>
    </location>
</feature>
<feature type="signal peptide" evidence="3">
    <location>
        <begin position="1"/>
        <end position="17"/>
    </location>
</feature>
<feature type="region of interest" description="Disordered" evidence="1">
    <location>
        <begin position="65"/>
        <end position="91"/>
    </location>
</feature>
<dbReference type="WBParaSite" id="PDA_v2.g3677.t1">
    <property type="protein sequence ID" value="PDA_v2.g3677.t1"/>
    <property type="gene ID" value="PDA_v2.g3677"/>
</dbReference>
<feature type="compositionally biased region" description="Low complexity" evidence="1">
    <location>
        <begin position="77"/>
        <end position="91"/>
    </location>
</feature>
<accession>A0A914QJA6</accession>
<keyword evidence="2" id="KW-0812">Transmembrane</keyword>
<organism evidence="4 5">
    <name type="scientific">Panagrolaimus davidi</name>
    <dbReference type="NCBI Taxonomy" id="227884"/>
    <lineage>
        <taxon>Eukaryota</taxon>
        <taxon>Metazoa</taxon>
        <taxon>Ecdysozoa</taxon>
        <taxon>Nematoda</taxon>
        <taxon>Chromadorea</taxon>
        <taxon>Rhabditida</taxon>
        <taxon>Tylenchina</taxon>
        <taxon>Panagrolaimomorpha</taxon>
        <taxon>Panagrolaimoidea</taxon>
        <taxon>Panagrolaimidae</taxon>
        <taxon>Panagrolaimus</taxon>
    </lineage>
</organism>
<evidence type="ECO:0000313" key="4">
    <source>
        <dbReference type="Proteomes" id="UP000887578"/>
    </source>
</evidence>
<keyword evidence="2" id="KW-1133">Transmembrane helix</keyword>
<dbReference type="Proteomes" id="UP000887578">
    <property type="component" value="Unplaced"/>
</dbReference>
<name>A0A914QJA6_9BILA</name>
<evidence type="ECO:0000256" key="1">
    <source>
        <dbReference type="SAM" id="MobiDB-lite"/>
    </source>
</evidence>
<keyword evidence="2" id="KW-0472">Membrane</keyword>
<dbReference type="AlphaFoldDB" id="A0A914QJA6"/>
<proteinExistence type="predicted"/>
<feature type="transmembrane region" description="Helical" evidence="2">
    <location>
        <begin position="38"/>
        <end position="58"/>
    </location>
</feature>
<evidence type="ECO:0000313" key="5">
    <source>
        <dbReference type="WBParaSite" id="PDA_v2.g3677.t1"/>
    </source>
</evidence>
<evidence type="ECO:0000256" key="3">
    <source>
        <dbReference type="SAM" id="SignalP"/>
    </source>
</evidence>
<sequence length="186" mass="20290">MTLALATLNAILTSTLPSTTTTEEPSYFGYFGENGLNLLIIATALTLILLMILCCVCASHPSGGNGSSTRRHQSVLPTTAAPPQTTVTQTKQSTIYKNQTGQPFLKTYKVLTHSTSSGESIHSMQSSQNHQLLPAPSTTAAAANYRSKQNQYHQNTNPFYDIQLDTVSAPRKLTPDYYTRQGINQY</sequence>
<keyword evidence="4" id="KW-1185">Reference proteome</keyword>